<dbReference type="PROSITE" id="PS00503">
    <property type="entry name" value="PECTINESTERASE_2"/>
    <property type="match status" value="1"/>
</dbReference>
<dbReference type="InterPro" id="IPR033131">
    <property type="entry name" value="Pectinesterase_Asp_AS"/>
</dbReference>
<dbReference type="SUPFAM" id="SSF51126">
    <property type="entry name" value="Pectin lyase-like"/>
    <property type="match status" value="1"/>
</dbReference>
<dbReference type="InterPro" id="IPR012334">
    <property type="entry name" value="Pectin_lyas_fold"/>
</dbReference>
<feature type="active site" evidence="4">
    <location>
        <position position="522"/>
    </location>
</feature>
<feature type="domain" description="Pectinesterase catalytic" evidence="6">
    <location>
        <begin position="370"/>
        <end position="652"/>
    </location>
</feature>
<evidence type="ECO:0000256" key="3">
    <source>
        <dbReference type="ARBA" id="ARBA00023085"/>
    </source>
</evidence>
<evidence type="ECO:0000313" key="7">
    <source>
        <dbReference type="EMBL" id="NHN25824.1"/>
    </source>
</evidence>
<dbReference type="Gene3D" id="2.160.20.10">
    <property type="entry name" value="Single-stranded right-handed beta-helix, Pectin lyase-like"/>
    <property type="match status" value="1"/>
</dbReference>
<sequence>MKTTIVFFTLLFMTQLNAQVHNKSWRDIIYKSEDSWFASNEAKEIAENVLLYQRDIGGWPKNIQMQNKLAAIDKTALQLLKANNKDITTDNGATIQEMYFLSKMYKQTPDERYRKAFLKGIDYVLEAQYENGGWPQFYPLKKGYYTHITYNDDSMVNILNLLKEIKDKTDAYSIKPSDAIVSKARIAFYKGIDCILKTQYKQNNVLTSWCAQHDEKTLLPAKARAYELPSLSGYESANIVLLLMDIENPSKEVITAINAAVTWFEKVKITGLREEKIYNEKGKVSDKMLFADENAKPLWARFMELEDNKPFFCDRDGIKKYSIDEIGEERRNGYAWYVTSPEKVLKQYPKWKEKNGIAALKQKEEDKYYVVVAQDGSGDYQSIQEAINNSKAFPYDRITIAIKNGIYKEKIKVHEWNRNISLVGESKENTIITYDDYFNKVNLGRNSTFYTYTLLVEANDIILKNLTIENSSGDIGQAVALSIFSDRVVVDNCKILGNQDTLYASGIGKQYYKNCYIEGTTDFIFGSATAYFENCEIHSKKDSYITAASTPKDANFGYVFKDCNLTSNSETNKVYLGRPWRIYAKTVFINCSLGNHILPEGWHNWSKPNAEKTSFYAEYENRGEGSNAKSRVSWSNQLNKKEVKKYTLTNILGNSNWYENL</sequence>
<evidence type="ECO:0000256" key="2">
    <source>
        <dbReference type="ARBA" id="ARBA00022801"/>
    </source>
</evidence>
<dbReference type="InterPro" id="IPR011050">
    <property type="entry name" value="Pectin_lyase_fold/virulence"/>
</dbReference>
<reference evidence="7" key="2">
    <citation type="submission" date="2020-02" db="EMBL/GenBank/DDBJ databases">
        <title>Flavobacterium profundi sp. nov., isolated from a deep-sea seamount.</title>
        <authorList>
            <person name="Zhang D.-C."/>
        </authorList>
    </citation>
    <scope>NUCLEOTIDE SEQUENCE</scope>
    <source>
        <strain evidence="7">EC11</strain>
    </source>
</reference>
<accession>A0ABX0IVI8</accession>
<feature type="signal peptide" evidence="5">
    <location>
        <begin position="1"/>
        <end position="18"/>
    </location>
</feature>
<proteinExistence type="inferred from homology"/>
<reference evidence="7" key="1">
    <citation type="submission" date="2019-05" db="EMBL/GenBank/DDBJ databases">
        <authorList>
            <person name="Lianzixin W."/>
        </authorList>
    </citation>
    <scope>NUCLEOTIDE SEQUENCE</scope>
    <source>
        <strain evidence="7">EC11</strain>
    </source>
</reference>
<protein>
    <recommendedName>
        <fullName evidence="5">Pectinesterase</fullName>
        <ecNumber evidence="5">3.1.1.11</ecNumber>
    </recommendedName>
</protein>
<evidence type="ECO:0000256" key="4">
    <source>
        <dbReference type="PROSITE-ProRule" id="PRU10040"/>
    </source>
</evidence>
<dbReference type="EMBL" id="VEVQ02000005">
    <property type="protein sequence ID" value="NHN25824.1"/>
    <property type="molecule type" value="Genomic_DNA"/>
</dbReference>
<dbReference type="InterPro" id="IPR012669">
    <property type="entry name" value="Pectate_lyase"/>
</dbReference>
<feature type="chain" id="PRO_5045014193" description="Pectinesterase" evidence="5">
    <location>
        <begin position="19"/>
        <end position="661"/>
    </location>
</feature>
<dbReference type="NCBIfam" id="TIGR02474">
    <property type="entry name" value="pec_lyase"/>
    <property type="match status" value="1"/>
</dbReference>
<keyword evidence="3 5" id="KW-0063">Aspartyl esterase</keyword>
<organism evidence="7 8">
    <name type="scientific">Flavobacterium jejuense</name>
    <dbReference type="NCBI Taxonomy" id="1544455"/>
    <lineage>
        <taxon>Bacteria</taxon>
        <taxon>Pseudomonadati</taxon>
        <taxon>Bacteroidota</taxon>
        <taxon>Flavobacteriia</taxon>
        <taxon>Flavobacteriales</taxon>
        <taxon>Flavobacteriaceae</taxon>
        <taxon>Flavobacterium</taxon>
    </lineage>
</organism>
<keyword evidence="8" id="KW-1185">Reference proteome</keyword>
<evidence type="ECO:0000256" key="5">
    <source>
        <dbReference type="RuleBase" id="RU000589"/>
    </source>
</evidence>
<name>A0ABX0IVI8_9FLAO</name>
<keyword evidence="2 5" id="KW-0378">Hydrolase</keyword>
<dbReference type="Proteomes" id="UP000817854">
    <property type="component" value="Unassembled WGS sequence"/>
</dbReference>
<dbReference type="Pfam" id="PF09492">
    <property type="entry name" value="Pec_lyase"/>
    <property type="match status" value="1"/>
</dbReference>
<evidence type="ECO:0000256" key="1">
    <source>
        <dbReference type="ARBA" id="ARBA00008891"/>
    </source>
</evidence>
<evidence type="ECO:0000313" key="8">
    <source>
        <dbReference type="Proteomes" id="UP000817854"/>
    </source>
</evidence>
<dbReference type="EC" id="3.1.1.11" evidence="5"/>
<comment type="catalytic activity">
    <reaction evidence="5">
        <text>[(1-&gt;4)-alpha-D-galacturonosyl methyl ester](n) + n H2O = [(1-&gt;4)-alpha-D-galacturonosyl](n) + n methanol + n H(+)</text>
        <dbReference type="Rhea" id="RHEA:22380"/>
        <dbReference type="Rhea" id="RHEA-COMP:14570"/>
        <dbReference type="Rhea" id="RHEA-COMP:14573"/>
        <dbReference type="ChEBI" id="CHEBI:15377"/>
        <dbReference type="ChEBI" id="CHEBI:15378"/>
        <dbReference type="ChEBI" id="CHEBI:17790"/>
        <dbReference type="ChEBI" id="CHEBI:140522"/>
        <dbReference type="ChEBI" id="CHEBI:140523"/>
        <dbReference type="EC" id="3.1.1.11"/>
    </reaction>
</comment>
<gene>
    <name evidence="7" type="primary">pelA</name>
    <name evidence="7" type="ORF">FIA58_009070</name>
</gene>
<dbReference type="PANTHER" id="PTHR31321">
    <property type="entry name" value="ACYL-COA THIOESTER HYDROLASE YBHC-RELATED"/>
    <property type="match status" value="1"/>
</dbReference>
<dbReference type="PANTHER" id="PTHR31321:SF57">
    <property type="entry name" value="PECTINESTERASE 53-RELATED"/>
    <property type="match status" value="1"/>
</dbReference>
<comment type="similarity">
    <text evidence="1">Belongs to the pectinesterase family.</text>
</comment>
<dbReference type="InterPro" id="IPR000070">
    <property type="entry name" value="Pectinesterase_cat"/>
</dbReference>
<dbReference type="GO" id="GO:0030570">
    <property type="term" value="F:pectate lyase activity"/>
    <property type="evidence" value="ECO:0007669"/>
    <property type="project" value="UniProtKB-EC"/>
</dbReference>
<dbReference type="Gene3D" id="1.50.10.20">
    <property type="match status" value="1"/>
</dbReference>
<keyword evidence="5" id="KW-0732">Signal</keyword>
<dbReference type="Pfam" id="PF01095">
    <property type="entry name" value="Pectinesterase"/>
    <property type="match status" value="1"/>
</dbReference>
<comment type="pathway">
    <text evidence="5">Glycan metabolism; pectin degradation; 2-dehydro-3-deoxy-D-gluconate from pectin: step 1/5.</text>
</comment>
<dbReference type="SUPFAM" id="SSF81853">
    <property type="entry name" value="Family 10 polysaccharide lyase"/>
    <property type="match status" value="1"/>
</dbReference>
<evidence type="ECO:0000259" key="6">
    <source>
        <dbReference type="Pfam" id="PF01095"/>
    </source>
</evidence>
<comment type="caution">
    <text evidence="7">The sequence shown here is derived from an EMBL/GenBank/DDBJ whole genome shotgun (WGS) entry which is preliminary data.</text>
</comment>
<keyword evidence="7" id="KW-0456">Lyase</keyword>